<proteinExistence type="predicted"/>
<comment type="caution">
    <text evidence="3">The sequence shown here is derived from an EMBL/GenBank/DDBJ whole genome shotgun (WGS) entry which is preliminary data.</text>
</comment>
<gene>
    <name evidence="3" type="ORF">ET418_04315</name>
</gene>
<evidence type="ECO:0000313" key="4">
    <source>
        <dbReference type="Proteomes" id="UP000324298"/>
    </source>
</evidence>
<keyword evidence="4" id="KW-1185">Reference proteome</keyword>
<feature type="signal peptide" evidence="2">
    <location>
        <begin position="1"/>
        <end position="22"/>
    </location>
</feature>
<dbReference type="OrthoDB" id="5396420at2"/>
<dbReference type="AlphaFoldDB" id="A0A5A9XM58"/>
<feature type="chain" id="PRO_5022804677" description="YXWGXW repeat-containing protein" evidence="2">
    <location>
        <begin position="23"/>
        <end position="197"/>
    </location>
</feature>
<accession>A0A5A9XM58</accession>
<evidence type="ECO:0000256" key="1">
    <source>
        <dbReference type="SAM" id="MobiDB-lite"/>
    </source>
</evidence>
<feature type="region of interest" description="Disordered" evidence="1">
    <location>
        <begin position="126"/>
        <end position="197"/>
    </location>
</feature>
<dbReference type="EMBL" id="SRSD01000002">
    <property type="protein sequence ID" value="KAA0894186.1"/>
    <property type="molecule type" value="Genomic_DNA"/>
</dbReference>
<sequence length="197" mass="23668">MKKLLAAAAAVALLQAAPAAWAGISFNINVGGPPVVIAQPPDFLYPAELGFGVAVGVPYDMFYLSGIYYINRGGGWYRTSYYGGDWVRVRYRELPPDLRRYRINRIHEYRDREYRVYSRDRDHYEGRYYRPDRDGRDDMGRPGREQRREMKEERRDQRRDVKEERREQRRDAKEERRDQKEERRDQKDERRDERGGR</sequence>
<evidence type="ECO:0000256" key="2">
    <source>
        <dbReference type="SAM" id="SignalP"/>
    </source>
</evidence>
<organism evidence="3 4">
    <name type="scientific">Oryzomonas rubra</name>
    <dbReference type="NCBI Taxonomy" id="2509454"/>
    <lineage>
        <taxon>Bacteria</taxon>
        <taxon>Pseudomonadati</taxon>
        <taxon>Thermodesulfobacteriota</taxon>
        <taxon>Desulfuromonadia</taxon>
        <taxon>Geobacterales</taxon>
        <taxon>Geobacteraceae</taxon>
        <taxon>Oryzomonas</taxon>
    </lineage>
</organism>
<evidence type="ECO:0000313" key="3">
    <source>
        <dbReference type="EMBL" id="KAA0894186.1"/>
    </source>
</evidence>
<dbReference type="RefSeq" id="WP_149306343.1">
    <property type="nucleotide sequence ID" value="NZ_SRSD01000002.1"/>
</dbReference>
<dbReference type="Proteomes" id="UP000324298">
    <property type="component" value="Unassembled WGS sequence"/>
</dbReference>
<protein>
    <recommendedName>
        <fullName evidence="5">YXWGXW repeat-containing protein</fullName>
    </recommendedName>
</protein>
<reference evidence="3 4" key="1">
    <citation type="submission" date="2019-04" db="EMBL/GenBank/DDBJ databases">
        <title>Geobacter ruber sp. nov., ferric-reducing bacteria isolated from paddy soil.</title>
        <authorList>
            <person name="Xu Z."/>
            <person name="Masuda Y."/>
            <person name="Itoh H."/>
            <person name="Senoo K."/>
        </authorList>
    </citation>
    <scope>NUCLEOTIDE SEQUENCE [LARGE SCALE GENOMIC DNA]</scope>
    <source>
        <strain evidence="3 4">Red88</strain>
    </source>
</reference>
<name>A0A5A9XM58_9BACT</name>
<keyword evidence="2" id="KW-0732">Signal</keyword>
<evidence type="ECO:0008006" key="5">
    <source>
        <dbReference type="Google" id="ProtNLM"/>
    </source>
</evidence>